<dbReference type="Proteomes" id="UP000822688">
    <property type="component" value="Chromosome 12"/>
</dbReference>
<dbReference type="EMBL" id="CM026433">
    <property type="protein sequence ID" value="KAG0554219.1"/>
    <property type="molecule type" value="Genomic_DNA"/>
</dbReference>
<protein>
    <submittedName>
        <fullName evidence="1">Uncharacterized protein</fullName>
    </submittedName>
</protein>
<keyword evidence="2" id="KW-1185">Reference proteome</keyword>
<proteinExistence type="predicted"/>
<evidence type="ECO:0000313" key="2">
    <source>
        <dbReference type="Proteomes" id="UP000822688"/>
    </source>
</evidence>
<comment type="caution">
    <text evidence="1">The sequence shown here is derived from an EMBL/GenBank/DDBJ whole genome shotgun (WGS) entry which is preliminary data.</text>
</comment>
<evidence type="ECO:0000313" key="1">
    <source>
        <dbReference type="EMBL" id="KAG0554219.1"/>
    </source>
</evidence>
<reference evidence="1" key="1">
    <citation type="submission" date="2020-06" db="EMBL/GenBank/DDBJ databases">
        <title>WGS assembly of Ceratodon purpureus strain R40.</title>
        <authorList>
            <person name="Carey S.B."/>
            <person name="Jenkins J."/>
            <person name="Shu S."/>
            <person name="Lovell J.T."/>
            <person name="Sreedasyam A."/>
            <person name="Maumus F."/>
            <person name="Tiley G.P."/>
            <person name="Fernandez-Pozo N."/>
            <person name="Barry K."/>
            <person name="Chen C."/>
            <person name="Wang M."/>
            <person name="Lipzen A."/>
            <person name="Daum C."/>
            <person name="Saski C.A."/>
            <person name="Payton A.C."/>
            <person name="Mcbreen J.C."/>
            <person name="Conrad R.E."/>
            <person name="Kollar L.M."/>
            <person name="Olsson S."/>
            <person name="Huttunen S."/>
            <person name="Landis J.B."/>
            <person name="Wickett N.J."/>
            <person name="Johnson M.G."/>
            <person name="Rensing S.A."/>
            <person name="Grimwood J."/>
            <person name="Schmutz J."/>
            <person name="Mcdaniel S.F."/>
        </authorList>
    </citation>
    <scope>NUCLEOTIDE SEQUENCE</scope>
    <source>
        <strain evidence="1">R40</strain>
    </source>
</reference>
<accession>A0A8T0G871</accession>
<gene>
    <name evidence="1" type="ORF">KC19_12G073800</name>
</gene>
<sequence>MVHNFTACIKRNDENMCKGCTHGLMNGSNGRTPHPFPMPHCRLSLYIQSSIRSLDTTLIQEAP</sequence>
<name>A0A8T0G871_CERPU</name>
<dbReference type="AlphaFoldDB" id="A0A8T0G871"/>
<organism evidence="1 2">
    <name type="scientific">Ceratodon purpureus</name>
    <name type="common">Fire moss</name>
    <name type="synonym">Dicranum purpureum</name>
    <dbReference type="NCBI Taxonomy" id="3225"/>
    <lineage>
        <taxon>Eukaryota</taxon>
        <taxon>Viridiplantae</taxon>
        <taxon>Streptophyta</taxon>
        <taxon>Embryophyta</taxon>
        <taxon>Bryophyta</taxon>
        <taxon>Bryophytina</taxon>
        <taxon>Bryopsida</taxon>
        <taxon>Dicranidae</taxon>
        <taxon>Pseudoditrichales</taxon>
        <taxon>Ditrichaceae</taxon>
        <taxon>Ceratodon</taxon>
    </lineage>
</organism>